<dbReference type="EMBL" id="CM001217">
    <property type="protein sequence ID" value="KEH40691.1"/>
    <property type="molecule type" value="Genomic_DNA"/>
</dbReference>
<evidence type="ECO:0000313" key="4">
    <source>
        <dbReference type="Proteomes" id="UP000002051"/>
    </source>
</evidence>
<keyword evidence="4" id="KW-1185">Reference proteome</keyword>
<reference evidence="3" key="3">
    <citation type="submission" date="2015-04" db="UniProtKB">
        <authorList>
            <consortium name="EnsemblPlants"/>
        </authorList>
    </citation>
    <scope>IDENTIFICATION</scope>
    <source>
        <strain evidence="3">cv. Jemalong A17</strain>
    </source>
</reference>
<dbReference type="Proteomes" id="UP000002051">
    <property type="component" value="Unassembled WGS sequence"/>
</dbReference>
<name>A0A072VGG0_MEDTR</name>
<keyword evidence="1 2" id="KW-0812">Transmembrane</keyword>
<keyword evidence="1" id="KW-1133">Transmembrane helix</keyword>
<evidence type="ECO:0000313" key="2">
    <source>
        <dbReference type="EMBL" id="KEH40691.1"/>
    </source>
</evidence>
<reference evidence="2 4" key="2">
    <citation type="journal article" date="2014" name="BMC Genomics">
        <title>An improved genome release (version Mt4.0) for the model legume Medicago truncatula.</title>
        <authorList>
            <person name="Tang H."/>
            <person name="Krishnakumar V."/>
            <person name="Bidwell S."/>
            <person name="Rosen B."/>
            <person name="Chan A."/>
            <person name="Zhou S."/>
            <person name="Gentzbittel L."/>
            <person name="Childs K.L."/>
            <person name="Yandell M."/>
            <person name="Gundlach H."/>
            <person name="Mayer K.F."/>
            <person name="Schwartz D.C."/>
            <person name="Town C.D."/>
        </authorList>
    </citation>
    <scope>GENOME REANNOTATION</scope>
    <source>
        <strain evidence="2">A17</strain>
        <strain evidence="3 4">cv. Jemalong A17</strain>
    </source>
</reference>
<feature type="transmembrane region" description="Helical" evidence="1">
    <location>
        <begin position="24"/>
        <end position="46"/>
    </location>
</feature>
<keyword evidence="1" id="KW-0472">Membrane</keyword>
<evidence type="ECO:0000313" key="3">
    <source>
        <dbReference type="EnsemblPlants" id="KEH40691"/>
    </source>
</evidence>
<dbReference type="EnsemblPlants" id="KEH40691">
    <property type="protein sequence ID" value="KEH40691"/>
    <property type="gene ID" value="MTR_1g033410"/>
</dbReference>
<gene>
    <name evidence="2" type="ordered locus">MTR_1g033410</name>
</gene>
<sequence length="56" mass="6198">MCDFLDIDKAKWGEHGMNFLEEKVINAIVLLGLGIGQALIGLSLTYKFFCKPEPGL</sequence>
<dbReference type="HOGENOM" id="CLU_3017214_0_0_1"/>
<organism evidence="2 4">
    <name type="scientific">Medicago truncatula</name>
    <name type="common">Barrel medic</name>
    <name type="synonym">Medicago tribuloides</name>
    <dbReference type="NCBI Taxonomy" id="3880"/>
    <lineage>
        <taxon>Eukaryota</taxon>
        <taxon>Viridiplantae</taxon>
        <taxon>Streptophyta</taxon>
        <taxon>Embryophyta</taxon>
        <taxon>Tracheophyta</taxon>
        <taxon>Spermatophyta</taxon>
        <taxon>Magnoliopsida</taxon>
        <taxon>eudicotyledons</taxon>
        <taxon>Gunneridae</taxon>
        <taxon>Pentapetalae</taxon>
        <taxon>rosids</taxon>
        <taxon>fabids</taxon>
        <taxon>Fabales</taxon>
        <taxon>Fabaceae</taxon>
        <taxon>Papilionoideae</taxon>
        <taxon>50 kb inversion clade</taxon>
        <taxon>NPAAA clade</taxon>
        <taxon>Hologalegina</taxon>
        <taxon>IRL clade</taxon>
        <taxon>Trifolieae</taxon>
        <taxon>Medicago</taxon>
    </lineage>
</organism>
<accession>A0A072VGG0</accession>
<proteinExistence type="predicted"/>
<reference evidence="2 4" key="1">
    <citation type="journal article" date="2011" name="Nature">
        <title>The Medicago genome provides insight into the evolution of rhizobial symbioses.</title>
        <authorList>
            <person name="Young N.D."/>
            <person name="Debelle F."/>
            <person name="Oldroyd G.E."/>
            <person name="Geurts R."/>
            <person name="Cannon S.B."/>
            <person name="Udvardi M.K."/>
            <person name="Benedito V.A."/>
            <person name="Mayer K.F."/>
            <person name="Gouzy J."/>
            <person name="Schoof H."/>
            <person name="Van de Peer Y."/>
            <person name="Proost S."/>
            <person name="Cook D.R."/>
            <person name="Meyers B.C."/>
            <person name="Spannagl M."/>
            <person name="Cheung F."/>
            <person name="De Mita S."/>
            <person name="Krishnakumar V."/>
            <person name="Gundlach H."/>
            <person name="Zhou S."/>
            <person name="Mudge J."/>
            <person name="Bharti A.K."/>
            <person name="Murray J.D."/>
            <person name="Naoumkina M.A."/>
            <person name="Rosen B."/>
            <person name="Silverstein K.A."/>
            <person name="Tang H."/>
            <person name="Rombauts S."/>
            <person name="Zhao P.X."/>
            <person name="Zhou P."/>
            <person name="Barbe V."/>
            <person name="Bardou P."/>
            <person name="Bechner M."/>
            <person name="Bellec A."/>
            <person name="Berger A."/>
            <person name="Berges H."/>
            <person name="Bidwell S."/>
            <person name="Bisseling T."/>
            <person name="Choisne N."/>
            <person name="Couloux A."/>
            <person name="Denny R."/>
            <person name="Deshpande S."/>
            <person name="Dai X."/>
            <person name="Doyle J.J."/>
            <person name="Dudez A.M."/>
            <person name="Farmer A.D."/>
            <person name="Fouteau S."/>
            <person name="Franken C."/>
            <person name="Gibelin C."/>
            <person name="Gish J."/>
            <person name="Goldstein S."/>
            <person name="Gonzalez A.J."/>
            <person name="Green P.J."/>
            <person name="Hallab A."/>
            <person name="Hartog M."/>
            <person name="Hua A."/>
            <person name="Humphray S.J."/>
            <person name="Jeong D.H."/>
            <person name="Jing Y."/>
            <person name="Jocker A."/>
            <person name="Kenton S.M."/>
            <person name="Kim D.J."/>
            <person name="Klee K."/>
            <person name="Lai H."/>
            <person name="Lang C."/>
            <person name="Lin S."/>
            <person name="Macmil S.L."/>
            <person name="Magdelenat G."/>
            <person name="Matthews L."/>
            <person name="McCorrison J."/>
            <person name="Monaghan E.L."/>
            <person name="Mun J.H."/>
            <person name="Najar F.Z."/>
            <person name="Nicholson C."/>
            <person name="Noirot C."/>
            <person name="O'Bleness M."/>
            <person name="Paule C.R."/>
            <person name="Poulain J."/>
            <person name="Prion F."/>
            <person name="Qin B."/>
            <person name="Qu C."/>
            <person name="Retzel E.F."/>
            <person name="Riddle C."/>
            <person name="Sallet E."/>
            <person name="Samain S."/>
            <person name="Samson N."/>
            <person name="Sanders I."/>
            <person name="Saurat O."/>
            <person name="Scarpelli C."/>
            <person name="Schiex T."/>
            <person name="Segurens B."/>
            <person name="Severin A.J."/>
            <person name="Sherrier D.J."/>
            <person name="Shi R."/>
            <person name="Sims S."/>
            <person name="Singer S.R."/>
            <person name="Sinharoy S."/>
            <person name="Sterck L."/>
            <person name="Viollet A."/>
            <person name="Wang B.B."/>
            <person name="Wang K."/>
            <person name="Wang M."/>
            <person name="Wang X."/>
            <person name="Warfsmann J."/>
            <person name="Weissenbach J."/>
            <person name="White D.D."/>
            <person name="White J.D."/>
            <person name="Wiley G.B."/>
            <person name="Wincker P."/>
            <person name="Xing Y."/>
            <person name="Yang L."/>
            <person name="Yao Z."/>
            <person name="Ying F."/>
            <person name="Zhai J."/>
            <person name="Zhou L."/>
            <person name="Zuber A."/>
            <person name="Denarie J."/>
            <person name="Dixon R.A."/>
            <person name="May G.D."/>
            <person name="Schwartz D.C."/>
            <person name="Rogers J."/>
            <person name="Quetier F."/>
            <person name="Town C.D."/>
            <person name="Roe B.A."/>
        </authorList>
    </citation>
    <scope>NUCLEOTIDE SEQUENCE [LARGE SCALE GENOMIC DNA]</scope>
    <source>
        <strain evidence="2">A17</strain>
        <strain evidence="3 4">cv. Jemalong A17</strain>
    </source>
</reference>
<dbReference type="AlphaFoldDB" id="A0A072VGG0"/>
<protein>
    <submittedName>
        <fullName evidence="2">Transmembrane protein, putative</fullName>
    </submittedName>
</protein>
<evidence type="ECO:0000256" key="1">
    <source>
        <dbReference type="SAM" id="Phobius"/>
    </source>
</evidence>